<dbReference type="EMBL" id="FPBV01000027">
    <property type="protein sequence ID" value="SFV05617.1"/>
    <property type="molecule type" value="Genomic_DNA"/>
</dbReference>
<dbReference type="SUPFAM" id="SSF48576">
    <property type="entry name" value="Terpenoid synthases"/>
    <property type="match status" value="1"/>
</dbReference>
<gene>
    <name evidence="1" type="ORF">SAMN05421543_12728</name>
</gene>
<organism evidence="1 2">
    <name type="scientific">Alicyclobacillus macrosporangiidus</name>
    <dbReference type="NCBI Taxonomy" id="392015"/>
    <lineage>
        <taxon>Bacteria</taxon>
        <taxon>Bacillati</taxon>
        <taxon>Bacillota</taxon>
        <taxon>Bacilli</taxon>
        <taxon>Bacillales</taxon>
        <taxon>Alicyclobacillaceae</taxon>
        <taxon>Alicyclobacillus</taxon>
    </lineage>
</organism>
<name>A0A1I7L7A2_9BACL</name>
<accession>A0A1I7L7A2</accession>
<dbReference type="OrthoDB" id="2417886at2"/>
<dbReference type="Proteomes" id="UP000183508">
    <property type="component" value="Unassembled WGS sequence"/>
</dbReference>
<protein>
    <submittedName>
        <fullName evidence="1">Heptaprenyl diphosphate synthase (HEPPP synthase) subunit 1</fullName>
    </submittedName>
</protein>
<dbReference type="AlphaFoldDB" id="A0A1I7L7A2"/>
<dbReference type="Gene3D" id="1.20.120.1450">
    <property type="match status" value="1"/>
</dbReference>
<sequence>MAWTNLSDLSFDDINDWVQRYVDHAYLRAAQVRPTASRFHFGAARTILQTAGVPSDTAVPVLSAVLLLQTGLSMHDDVDRVDGLNRQLYVLAGDYCSSWYYAILAEVGDEALLSTLCDAVVRINEAKMACYLGMPDIPPRRYMELQEVIQGALLFALAQHYLPDGGWITQIQSLVRGYVVQRETANPVVPRYVTLRQAHEWLTEARDRVMRLQSNVRQQPFAAYVMEYLGAIKSSLESQSLAEGNR</sequence>
<dbReference type="Pfam" id="PF07307">
    <property type="entry name" value="HEPPP_synt_1"/>
    <property type="match status" value="1"/>
</dbReference>
<evidence type="ECO:0000313" key="1">
    <source>
        <dbReference type="EMBL" id="SFV05617.1"/>
    </source>
</evidence>
<dbReference type="InterPro" id="IPR008949">
    <property type="entry name" value="Isoprenoid_synthase_dom_sf"/>
</dbReference>
<dbReference type="InterPro" id="IPR009920">
    <property type="entry name" value="HEPPP_synth_su1"/>
</dbReference>
<reference evidence="2" key="1">
    <citation type="submission" date="2016-10" db="EMBL/GenBank/DDBJ databases">
        <authorList>
            <person name="Varghese N."/>
        </authorList>
    </citation>
    <scope>NUCLEOTIDE SEQUENCE [LARGE SCALE GENOMIC DNA]</scope>
    <source>
        <strain evidence="2">DSM 17980</strain>
    </source>
</reference>
<dbReference type="GO" id="GO:0009234">
    <property type="term" value="P:menaquinone biosynthetic process"/>
    <property type="evidence" value="ECO:0007669"/>
    <property type="project" value="InterPro"/>
</dbReference>
<dbReference type="RefSeq" id="WP_083430613.1">
    <property type="nucleotide sequence ID" value="NZ_FPBV01000027.1"/>
</dbReference>
<proteinExistence type="predicted"/>
<evidence type="ECO:0000313" key="2">
    <source>
        <dbReference type="Proteomes" id="UP000183508"/>
    </source>
</evidence>
<dbReference type="STRING" id="392015.SAMN05421543_12728"/>
<keyword evidence="2" id="KW-1185">Reference proteome</keyword>